<evidence type="ECO:0000313" key="1">
    <source>
        <dbReference type="EMBL" id="MDQ0253555.1"/>
    </source>
</evidence>
<accession>A0ABT9ZTR4</accession>
<comment type="caution">
    <text evidence="1">The sequence shown here is derived from an EMBL/GenBank/DDBJ whole genome shotgun (WGS) entry which is preliminary data.</text>
</comment>
<reference evidence="1 2" key="1">
    <citation type="submission" date="2023-07" db="EMBL/GenBank/DDBJ databases">
        <title>Genomic Encyclopedia of Type Strains, Phase IV (KMG-IV): sequencing the most valuable type-strain genomes for metagenomic binning, comparative biology and taxonomic classification.</title>
        <authorList>
            <person name="Goeker M."/>
        </authorList>
    </citation>
    <scope>NUCLEOTIDE SEQUENCE [LARGE SCALE GENOMIC DNA]</scope>
    <source>
        <strain evidence="1 2">DSM 9768</strain>
    </source>
</reference>
<organism evidence="1 2">
    <name type="scientific">Evansella vedderi</name>
    <dbReference type="NCBI Taxonomy" id="38282"/>
    <lineage>
        <taxon>Bacteria</taxon>
        <taxon>Bacillati</taxon>
        <taxon>Bacillota</taxon>
        <taxon>Bacilli</taxon>
        <taxon>Bacillales</taxon>
        <taxon>Bacillaceae</taxon>
        <taxon>Evansella</taxon>
    </lineage>
</organism>
<dbReference type="EMBL" id="JAUSUG010000003">
    <property type="protein sequence ID" value="MDQ0253555.1"/>
    <property type="molecule type" value="Genomic_DNA"/>
</dbReference>
<sequence length="29" mass="2936">MKICVQLVTAASKVAVSDSKALISASKVS</sequence>
<dbReference type="Proteomes" id="UP001230005">
    <property type="component" value="Unassembled WGS sequence"/>
</dbReference>
<name>A0ABT9ZTR4_9BACI</name>
<keyword evidence="2" id="KW-1185">Reference proteome</keyword>
<gene>
    <name evidence="1" type="ORF">J2S74_000927</name>
</gene>
<evidence type="ECO:0000313" key="2">
    <source>
        <dbReference type="Proteomes" id="UP001230005"/>
    </source>
</evidence>
<protein>
    <submittedName>
        <fullName evidence="1">Uncharacterized protein</fullName>
    </submittedName>
</protein>
<proteinExistence type="predicted"/>